<dbReference type="SUPFAM" id="SSF51182">
    <property type="entry name" value="RmlC-like cupins"/>
    <property type="match status" value="1"/>
</dbReference>
<dbReference type="EMBL" id="JBEPEK010000219">
    <property type="protein sequence ID" value="MER7183073.1"/>
    <property type="molecule type" value="Genomic_DNA"/>
</dbReference>
<sequence>MQIVHIDEENWFKDHPSGVLHFQHLLKGEPESPDNYMYVLAKQVGEWSMPRHRHNFEQIRIPLVGSNTTYGRGVELKEGQIGYFPEGLSYGPQESPLTDLKPGEPLALALQFGGSSGYGFMSIEQRRTAMRELVEAGGKFEGALYVSPEGRRQWGLNTVWQHVFGERLKYPRPRYQHPVIADPERFNWLPVEGAKGVDHKFMGSFSERGVRIEMVRLRPGVRWSSIDPGAQRILTVLSGEAGCEGEDLRYLSTLRADAGEQLELAASDASEAEILLIGLPPVVLPEAASQEYDVDPDPDPNQPVHIDSGF</sequence>
<comment type="caution">
    <text evidence="2">The sequence shown here is derived from an EMBL/GenBank/DDBJ whole genome shotgun (WGS) entry which is preliminary data.</text>
</comment>
<dbReference type="Proteomes" id="UP001474181">
    <property type="component" value="Unassembled WGS sequence"/>
</dbReference>
<dbReference type="InterPro" id="IPR011051">
    <property type="entry name" value="RmlC_Cupin_sf"/>
</dbReference>
<evidence type="ECO:0000256" key="1">
    <source>
        <dbReference type="SAM" id="MobiDB-lite"/>
    </source>
</evidence>
<accession>A0ABV1X230</accession>
<proteinExistence type="predicted"/>
<organism evidence="2 3">
    <name type="scientific">Streptomyces hyaluromycini</name>
    <dbReference type="NCBI Taxonomy" id="1377993"/>
    <lineage>
        <taxon>Bacteria</taxon>
        <taxon>Bacillati</taxon>
        <taxon>Actinomycetota</taxon>
        <taxon>Actinomycetes</taxon>
        <taxon>Kitasatosporales</taxon>
        <taxon>Streptomycetaceae</taxon>
        <taxon>Streptomyces</taxon>
    </lineage>
</organism>
<name>A0ABV1X230_9ACTN</name>
<gene>
    <name evidence="2" type="ORF">ABT404_26990</name>
</gene>
<dbReference type="RefSeq" id="WP_350784090.1">
    <property type="nucleotide sequence ID" value="NZ_JBEPEK010000219.1"/>
</dbReference>
<keyword evidence="3" id="KW-1185">Reference proteome</keyword>
<evidence type="ECO:0000313" key="3">
    <source>
        <dbReference type="Proteomes" id="UP001474181"/>
    </source>
</evidence>
<protein>
    <submittedName>
        <fullName evidence="2">Uncharacterized protein</fullName>
    </submittedName>
</protein>
<feature type="region of interest" description="Disordered" evidence="1">
    <location>
        <begin position="288"/>
        <end position="310"/>
    </location>
</feature>
<evidence type="ECO:0000313" key="2">
    <source>
        <dbReference type="EMBL" id="MER7183073.1"/>
    </source>
</evidence>
<reference evidence="2 3" key="1">
    <citation type="submission" date="2024-06" db="EMBL/GenBank/DDBJ databases">
        <title>The Natural Products Discovery Center: Release of the First 8490 Sequenced Strains for Exploring Actinobacteria Biosynthetic Diversity.</title>
        <authorList>
            <person name="Kalkreuter E."/>
            <person name="Kautsar S.A."/>
            <person name="Yang D."/>
            <person name="Bader C.D."/>
            <person name="Teijaro C.N."/>
            <person name="Fluegel L."/>
            <person name="Davis C.M."/>
            <person name="Simpson J.R."/>
            <person name="Lauterbach L."/>
            <person name="Steele A.D."/>
            <person name="Gui C."/>
            <person name="Meng S."/>
            <person name="Li G."/>
            <person name="Viehrig K."/>
            <person name="Ye F."/>
            <person name="Su P."/>
            <person name="Kiefer A.F."/>
            <person name="Nichols A."/>
            <person name="Cepeda A.J."/>
            <person name="Yan W."/>
            <person name="Fan B."/>
            <person name="Jiang Y."/>
            <person name="Adhikari A."/>
            <person name="Zheng C.-J."/>
            <person name="Schuster L."/>
            <person name="Cowan T.M."/>
            <person name="Smanski M.J."/>
            <person name="Chevrette M.G."/>
            <person name="De Carvalho L.P.S."/>
            <person name="Shen B."/>
        </authorList>
    </citation>
    <scope>NUCLEOTIDE SEQUENCE [LARGE SCALE GENOMIC DNA]</scope>
    <source>
        <strain evidence="2 3">NPDC000234</strain>
    </source>
</reference>